<reference evidence="2" key="1">
    <citation type="submission" date="2022-08" db="EMBL/GenBank/DDBJ databases">
        <authorList>
            <person name="Zhang D."/>
        </authorList>
    </citation>
    <scope>NUCLEOTIDE SEQUENCE</scope>
    <source>
        <strain evidence="2">XJ19-11</strain>
    </source>
</reference>
<feature type="compositionally biased region" description="Basic and acidic residues" evidence="1">
    <location>
        <begin position="21"/>
        <end position="38"/>
    </location>
</feature>
<keyword evidence="3" id="KW-1185">Reference proteome</keyword>
<feature type="compositionally biased region" description="Basic and acidic residues" evidence="1">
    <location>
        <begin position="1"/>
        <end position="11"/>
    </location>
</feature>
<sequence length="67" mass="7715">MKKPSKKEPEHNNGILSKLNDNPDQKEKTENSDRKKGIIGEMNDEPEMKKPKELSVQKNLSNLQIKN</sequence>
<feature type="compositionally biased region" description="Basic and acidic residues" evidence="1">
    <location>
        <begin position="46"/>
        <end position="55"/>
    </location>
</feature>
<evidence type="ECO:0000313" key="2">
    <source>
        <dbReference type="EMBL" id="MCR9017477.1"/>
    </source>
</evidence>
<dbReference type="EMBL" id="JANSUY010000031">
    <property type="protein sequence ID" value="MCR9017477.1"/>
    <property type="molecule type" value="Genomic_DNA"/>
</dbReference>
<protein>
    <submittedName>
        <fullName evidence="2">Uncharacterized protein</fullName>
    </submittedName>
</protein>
<dbReference type="RefSeq" id="WP_258425311.1">
    <property type="nucleotide sequence ID" value="NZ_JANSUY010000031.1"/>
</dbReference>
<organism evidence="2 3">
    <name type="scientific">Aquiflexum gelatinilyticum</name>
    <dbReference type="NCBI Taxonomy" id="2961943"/>
    <lineage>
        <taxon>Bacteria</taxon>
        <taxon>Pseudomonadati</taxon>
        <taxon>Bacteroidota</taxon>
        <taxon>Cytophagia</taxon>
        <taxon>Cytophagales</taxon>
        <taxon>Cyclobacteriaceae</taxon>
        <taxon>Aquiflexum</taxon>
    </lineage>
</organism>
<evidence type="ECO:0000313" key="3">
    <source>
        <dbReference type="Proteomes" id="UP001142175"/>
    </source>
</evidence>
<feature type="compositionally biased region" description="Polar residues" evidence="1">
    <location>
        <begin position="56"/>
        <end position="67"/>
    </location>
</feature>
<proteinExistence type="predicted"/>
<name>A0A9X2T026_9BACT</name>
<evidence type="ECO:0000256" key="1">
    <source>
        <dbReference type="SAM" id="MobiDB-lite"/>
    </source>
</evidence>
<comment type="caution">
    <text evidence="2">The sequence shown here is derived from an EMBL/GenBank/DDBJ whole genome shotgun (WGS) entry which is preliminary data.</text>
</comment>
<gene>
    <name evidence="2" type="ORF">NU887_20740</name>
</gene>
<accession>A0A9X2T026</accession>
<dbReference type="AlphaFoldDB" id="A0A9X2T026"/>
<dbReference type="Proteomes" id="UP001142175">
    <property type="component" value="Unassembled WGS sequence"/>
</dbReference>
<feature type="region of interest" description="Disordered" evidence="1">
    <location>
        <begin position="1"/>
        <end position="67"/>
    </location>
</feature>